<organism evidence="5 6">
    <name type="scientific">Coffea arabica</name>
    <name type="common">Arabian coffee</name>
    <dbReference type="NCBI Taxonomy" id="13443"/>
    <lineage>
        <taxon>Eukaryota</taxon>
        <taxon>Viridiplantae</taxon>
        <taxon>Streptophyta</taxon>
        <taxon>Embryophyta</taxon>
        <taxon>Tracheophyta</taxon>
        <taxon>Spermatophyta</taxon>
        <taxon>Magnoliopsida</taxon>
        <taxon>eudicotyledons</taxon>
        <taxon>Gunneridae</taxon>
        <taxon>Pentapetalae</taxon>
        <taxon>asterids</taxon>
        <taxon>lamiids</taxon>
        <taxon>Gentianales</taxon>
        <taxon>Rubiaceae</taxon>
        <taxon>Ixoroideae</taxon>
        <taxon>Gardenieae complex</taxon>
        <taxon>Bertiereae - Coffeeae clade</taxon>
        <taxon>Coffeeae</taxon>
        <taxon>Coffea</taxon>
    </lineage>
</organism>
<dbReference type="GO" id="GO:0008289">
    <property type="term" value="F:lipid binding"/>
    <property type="evidence" value="ECO:0007669"/>
    <property type="project" value="UniProtKB-KW"/>
</dbReference>
<evidence type="ECO:0000313" key="6">
    <source>
        <dbReference type="RefSeq" id="XP_027101313.1"/>
    </source>
</evidence>
<dbReference type="AlphaFoldDB" id="A0A6P6VEC8"/>
<dbReference type="InterPro" id="IPR000528">
    <property type="entry name" value="Plant_nsLTP"/>
</dbReference>
<keyword evidence="2" id="KW-0813">Transport</keyword>
<evidence type="ECO:0000256" key="2">
    <source>
        <dbReference type="ARBA" id="ARBA00022448"/>
    </source>
</evidence>
<evidence type="ECO:0000256" key="1">
    <source>
        <dbReference type="ARBA" id="ARBA00009748"/>
    </source>
</evidence>
<name>A0A6P6VEC8_COFAR</name>
<dbReference type="Pfam" id="PF00234">
    <property type="entry name" value="Tryp_alpha_amyl"/>
    <property type="match status" value="1"/>
</dbReference>
<sequence>MANPTQPCWNYYLLYKTRHAIVEGRKFSRTTGAGKGGNRVKMVSVMTIVVIISFVRSAVVGEAVDCSTVTALLSACSSFIINGAPDPLPLSPCCVAITTLNNLGTDSSQSRQVVCKCLMELITNYNQNATAIATLPGFCGVSLGFTIDPNTDCEYIS</sequence>
<feature type="domain" description="Bifunctional inhibitor/plant lipid transfer protein/seed storage helical" evidence="4">
    <location>
        <begin position="66"/>
        <end position="153"/>
    </location>
</feature>
<dbReference type="SUPFAM" id="SSF47699">
    <property type="entry name" value="Bifunctional inhibitor/lipid-transfer protein/seed storage 2S albumin"/>
    <property type="match status" value="1"/>
</dbReference>
<dbReference type="Gene3D" id="1.10.110.10">
    <property type="entry name" value="Plant lipid-transfer and hydrophobic proteins"/>
    <property type="match status" value="1"/>
</dbReference>
<comment type="similarity">
    <text evidence="1">Belongs to the plant LTP family.</text>
</comment>
<reference evidence="6" key="2">
    <citation type="submission" date="2025-08" db="UniProtKB">
        <authorList>
            <consortium name="RefSeq"/>
        </authorList>
    </citation>
    <scope>IDENTIFICATION</scope>
    <source>
        <tissue evidence="6">Leaves</tissue>
    </source>
</reference>
<evidence type="ECO:0000259" key="4">
    <source>
        <dbReference type="Pfam" id="PF00234"/>
    </source>
</evidence>
<keyword evidence="5" id="KW-1185">Reference proteome</keyword>
<dbReference type="CDD" id="cd01960">
    <property type="entry name" value="nsLTP1"/>
    <property type="match status" value="1"/>
</dbReference>
<reference evidence="5" key="1">
    <citation type="journal article" date="2025" name="Foods">
        <title>Unveiling the Microbial Signatures of Arabica Coffee Cherries: Insights into Ripeness Specific Diversity, Functional Traits, and Implications for Quality and Safety.</title>
        <authorList>
            <consortium name="RefSeq"/>
            <person name="Tenea G.N."/>
            <person name="Cifuentes V."/>
            <person name="Reyes P."/>
            <person name="Cevallos-Vallejos M."/>
        </authorList>
    </citation>
    <scope>NUCLEOTIDE SEQUENCE [LARGE SCALE GENOMIC DNA]</scope>
</reference>
<dbReference type="InterPro" id="IPR016140">
    <property type="entry name" value="Bifunc_inhib/LTP/seed_store"/>
</dbReference>
<dbReference type="PROSITE" id="PS00597">
    <property type="entry name" value="PLANT_LTP"/>
    <property type="match status" value="1"/>
</dbReference>
<dbReference type="GO" id="GO:0006869">
    <property type="term" value="P:lipid transport"/>
    <property type="evidence" value="ECO:0007669"/>
    <property type="project" value="InterPro"/>
</dbReference>
<dbReference type="PRINTS" id="PR00382">
    <property type="entry name" value="LIPIDTRNSFER"/>
</dbReference>
<dbReference type="OrthoDB" id="1919446at2759"/>
<dbReference type="PANTHER" id="PTHR33076">
    <property type="entry name" value="NON-SPECIFIC LIPID-TRANSFER PROTEIN 2-RELATED"/>
    <property type="match status" value="1"/>
</dbReference>
<gene>
    <name evidence="6" type="primary">LOC113720939</name>
</gene>
<evidence type="ECO:0000256" key="3">
    <source>
        <dbReference type="ARBA" id="ARBA00023121"/>
    </source>
</evidence>
<protein>
    <submittedName>
        <fullName evidence="6">Non-specific lipid-transfer protein 14</fullName>
    </submittedName>
</protein>
<dbReference type="GeneID" id="113720939"/>
<keyword evidence="3" id="KW-0446">Lipid-binding</keyword>
<dbReference type="InterPro" id="IPR036312">
    <property type="entry name" value="Bifun_inhib/LTP/seed_sf"/>
</dbReference>
<dbReference type="Proteomes" id="UP001652660">
    <property type="component" value="Chromosome 2c"/>
</dbReference>
<proteinExistence type="inferred from homology"/>
<dbReference type="RefSeq" id="XP_027101313.1">
    <property type="nucleotide sequence ID" value="XM_027245512.2"/>
</dbReference>
<evidence type="ECO:0000313" key="5">
    <source>
        <dbReference type="Proteomes" id="UP001652660"/>
    </source>
</evidence>
<accession>A0A6P6VEC8</accession>